<reference evidence="2" key="1">
    <citation type="journal article" date="2020" name="Nat. Commun.">
        <title>Large-scale genome sequencing of mycorrhizal fungi provides insights into the early evolution of symbiotic traits.</title>
        <authorList>
            <person name="Miyauchi S."/>
            <person name="Kiss E."/>
            <person name="Kuo A."/>
            <person name="Drula E."/>
            <person name="Kohler A."/>
            <person name="Sanchez-Garcia M."/>
            <person name="Morin E."/>
            <person name="Andreopoulos B."/>
            <person name="Barry K.W."/>
            <person name="Bonito G."/>
            <person name="Buee M."/>
            <person name="Carver A."/>
            <person name="Chen C."/>
            <person name="Cichocki N."/>
            <person name="Clum A."/>
            <person name="Culley D."/>
            <person name="Crous P.W."/>
            <person name="Fauchery L."/>
            <person name="Girlanda M."/>
            <person name="Hayes R.D."/>
            <person name="Keri Z."/>
            <person name="LaButti K."/>
            <person name="Lipzen A."/>
            <person name="Lombard V."/>
            <person name="Magnuson J."/>
            <person name="Maillard F."/>
            <person name="Murat C."/>
            <person name="Nolan M."/>
            <person name="Ohm R.A."/>
            <person name="Pangilinan J."/>
            <person name="Pereira M.F."/>
            <person name="Perotto S."/>
            <person name="Peter M."/>
            <person name="Pfister S."/>
            <person name="Riley R."/>
            <person name="Sitrit Y."/>
            <person name="Stielow J.B."/>
            <person name="Szollosi G."/>
            <person name="Zifcakova L."/>
            <person name="Stursova M."/>
            <person name="Spatafora J.W."/>
            <person name="Tedersoo L."/>
            <person name="Vaario L.M."/>
            <person name="Yamada A."/>
            <person name="Yan M."/>
            <person name="Wang P."/>
            <person name="Xu J."/>
            <person name="Bruns T."/>
            <person name="Baldrian P."/>
            <person name="Vilgalys R."/>
            <person name="Dunand C."/>
            <person name="Henrissat B."/>
            <person name="Grigoriev I.V."/>
            <person name="Hibbett D."/>
            <person name="Nagy L.G."/>
            <person name="Martin F.M."/>
        </authorList>
    </citation>
    <scope>NUCLEOTIDE SEQUENCE</scope>
    <source>
        <strain evidence="2">UH-Tt-Lm1</strain>
    </source>
</reference>
<evidence type="ECO:0000259" key="1">
    <source>
        <dbReference type="Pfam" id="PF20415"/>
    </source>
</evidence>
<dbReference type="Pfam" id="PF20415">
    <property type="entry name" value="DUF6699"/>
    <property type="match status" value="1"/>
</dbReference>
<dbReference type="AlphaFoldDB" id="A0A9P6HRI6"/>
<keyword evidence="3" id="KW-1185">Reference proteome</keyword>
<comment type="caution">
    <text evidence="2">The sequence shown here is derived from an EMBL/GenBank/DDBJ whole genome shotgun (WGS) entry which is preliminary data.</text>
</comment>
<name>A0A9P6HRI6_9AGAM</name>
<dbReference type="EMBL" id="WIUZ02000001">
    <property type="protein sequence ID" value="KAF9793324.1"/>
    <property type="molecule type" value="Genomic_DNA"/>
</dbReference>
<protein>
    <recommendedName>
        <fullName evidence="1">DUF6699 domain-containing protein</fullName>
    </recommendedName>
</protein>
<dbReference type="Proteomes" id="UP000736335">
    <property type="component" value="Unassembled WGS sequence"/>
</dbReference>
<evidence type="ECO:0000313" key="3">
    <source>
        <dbReference type="Proteomes" id="UP000736335"/>
    </source>
</evidence>
<sequence>MSLDSAGNKWSAGFSYGPVLSTTELYLLQAELQLNPILTNSNPGFHLIFHLQTGSTSGFNPEARDRDIPFTAKDEPATLPRVQELVVICETSPWCTIVKNERGVTLQDVCTTIWKEYTENYVTDAEFAALPPRLQDALRRTATNNQSGSAGWGGYYTPAQVPNRYKRIDWLRDKVYFDGLLRNDHYAMNRLGYKAPNIFVMQVAS</sequence>
<gene>
    <name evidence="2" type="ORF">BJ322DRAFT_1034049</name>
</gene>
<reference evidence="2" key="2">
    <citation type="submission" date="2020-11" db="EMBL/GenBank/DDBJ databases">
        <authorList>
            <consortium name="DOE Joint Genome Institute"/>
            <person name="Kuo A."/>
            <person name="Miyauchi S."/>
            <person name="Kiss E."/>
            <person name="Drula E."/>
            <person name="Kohler A."/>
            <person name="Sanchez-Garcia M."/>
            <person name="Andreopoulos B."/>
            <person name="Barry K.W."/>
            <person name="Bonito G."/>
            <person name="Buee M."/>
            <person name="Carver A."/>
            <person name="Chen C."/>
            <person name="Cichocki N."/>
            <person name="Clum A."/>
            <person name="Culley D."/>
            <person name="Crous P.W."/>
            <person name="Fauchery L."/>
            <person name="Girlanda M."/>
            <person name="Hayes R."/>
            <person name="Keri Z."/>
            <person name="Labutti K."/>
            <person name="Lipzen A."/>
            <person name="Lombard V."/>
            <person name="Magnuson J."/>
            <person name="Maillard F."/>
            <person name="Morin E."/>
            <person name="Murat C."/>
            <person name="Nolan M."/>
            <person name="Ohm R."/>
            <person name="Pangilinan J."/>
            <person name="Pereira M."/>
            <person name="Perotto S."/>
            <person name="Peter M."/>
            <person name="Riley R."/>
            <person name="Sitrit Y."/>
            <person name="Stielow B."/>
            <person name="Szollosi G."/>
            <person name="Zifcakova L."/>
            <person name="Stursova M."/>
            <person name="Spatafora J.W."/>
            <person name="Tedersoo L."/>
            <person name="Vaario L.-M."/>
            <person name="Yamada A."/>
            <person name="Yan M."/>
            <person name="Wang P."/>
            <person name="Xu J."/>
            <person name="Bruns T."/>
            <person name="Baldrian P."/>
            <person name="Vilgalys R."/>
            <person name="Henrissat B."/>
            <person name="Grigoriev I.V."/>
            <person name="Hibbett D."/>
            <person name="Nagy L.G."/>
            <person name="Martin F.M."/>
        </authorList>
    </citation>
    <scope>NUCLEOTIDE SEQUENCE</scope>
    <source>
        <strain evidence="2">UH-Tt-Lm1</strain>
    </source>
</reference>
<dbReference type="OrthoDB" id="3333333at2759"/>
<proteinExistence type="predicted"/>
<feature type="domain" description="DUF6699" evidence="1">
    <location>
        <begin position="65"/>
        <end position="181"/>
    </location>
</feature>
<accession>A0A9P6HRI6</accession>
<dbReference type="InterPro" id="IPR046522">
    <property type="entry name" value="DUF6699"/>
</dbReference>
<evidence type="ECO:0000313" key="2">
    <source>
        <dbReference type="EMBL" id="KAF9793324.1"/>
    </source>
</evidence>
<organism evidence="2 3">
    <name type="scientific">Thelephora terrestris</name>
    <dbReference type="NCBI Taxonomy" id="56493"/>
    <lineage>
        <taxon>Eukaryota</taxon>
        <taxon>Fungi</taxon>
        <taxon>Dikarya</taxon>
        <taxon>Basidiomycota</taxon>
        <taxon>Agaricomycotina</taxon>
        <taxon>Agaricomycetes</taxon>
        <taxon>Thelephorales</taxon>
        <taxon>Thelephoraceae</taxon>
        <taxon>Thelephora</taxon>
    </lineage>
</organism>